<feature type="transmembrane region" description="Helical" evidence="1">
    <location>
        <begin position="254"/>
        <end position="278"/>
    </location>
</feature>
<comment type="caution">
    <text evidence="2">The sequence shown here is derived from an EMBL/GenBank/DDBJ whole genome shotgun (WGS) entry which is preliminary data.</text>
</comment>
<reference evidence="3" key="1">
    <citation type="journal article" date="2019" name="Int. J. Syst. Evol. Microbiol.">
        <title>The Global Catalogue of Microorganisms (GCM) 10K type strain sequencing project: providing services to taxonomists for standard genome sequencing and annotation.</title>
        <authorList>
            <consortium name="The Broad Institute Genomics Platform"/>
            <consortium name="The Broad Institute Genome Sequencing Center for Infectious Disease"/>
            <person name="Wu L."/>
            <person name="Ma J."/>
        </authorList>
    </citation>
    <scope>NUCLEOTIDE SEQUENCE [LARGE SCALE GENOMIC DNA]</scope>
    <source>
        <strain evidence="3">CGMCC 1.10698</strain>
    </source>
</reference>
<evidence type="ECO:0000256" key="1">
    <source>
        <dbReference type="SAM" id="Phobius"/>
    </source>
</evidence>
<name>A0ABV8QVU2_9MICC</name>
<feature type="transmembrane region" description="Helical" evidence="1">
    <location>
        <begin position="6"/>
        <end position="25"/>
    </location>
</feature>
<gene>
    <name evidence="2" type="ORF">ACFOW9_01825</name>
</gene>
<keyword evidence="1" id="KW-0472">Membrane</keyword>
<dbReference type="RefSeq" id="WP_230067880.1">
    <property type="nucleotide sequence ID" value="NZ_BAABLL010000001.1"/>
</dbReference>
<evidence type="ECO:0000313" key="3">
    <source>
        <dbReference type="Proteomes" id="UP001595773"/>
    </source>
</evidence>
<protein>
    <submittedName>
        <fullName evidence="2">Uncharacterized protein</fullName>
    </submittedName>
</protein>
<feature type="transmembrane region" description="Helical" evidence="1">
    <location>
        <begin position="217"/>
        <end position="242"/>
    </location>
</feature>
<feature type="transmembrane region" description="Helical" evidence="1">
    <location>
        <begin position="140"/>
        <end position="160"/>
    </location>
</feature>
<accession>A0ABV8QVU2</accession>
<keyword evidence="1" id="KW-0812">Transmembrane</keyword>
<sequence>MTTLIATLAVLAGLAWALTATASWISKKNAPRALGPGSGANQGPARITLAQEQRAMTRAQLRVLMPVIFAVVMFAALLRISIGLAGQAEQSVLSALAGLAALPIVLTLVLSASGGLLLYSALPVTHKNVLSPQRLLGKRSYFLGATVLLAFIVFCVAVSLSAPSHLGWQISIPLIVVTMVFSGATILALRRLSSTASLPDPRMAGLDLLWRKTSAKLLCTFAYGVLLSCFGITAFILGQSILSTNTPPAAQQDFMVPGISASVVGAALVVAGVGLLVLTAKGTLHIRKAALADSGTATA</sequence>
<dbReference type="EMBL" id="JBHSCQ010000004">
    <property type="protein sequence ID" value="MFC4264336.1"/>
    <property type="molecule type" value="Genomic_DNA"/>
</dbReference>
<dbReference type="Proteomes" id="UP001595773">
    <property type="component" value="Unassembled WGS sequence"/>
</dbReference>
<organism evidence="2 3">
    <name type="scientific">Arthrobacter cryoconiti</name>
    <dbReference type="NCBI Taxonomy" id="748907"/>
    <lineage>
        <taxon>Bacteria</taxon>
        <taxon>Bacillati</taxon>
        <taxon>Actinomycetota</taxon>
        <taxon>Actinomycetes</taxon>
        <taxon>Micrococcales</taxon>
        <taxon>Micrococcaceae</taxon>
        <taxon>Arthrobacter</taxon>
    </lineage>
</organism>
<proteinExistence type="predicted"/>
<feature type="transmembrane region" description="Helical" evidence="1">
    <location>
        <begin position="166"/>
        <end position="189"/>
    </location>
</feature>
<feature type="transmembrane region" description="Helical" evidence="1">
    <location>
        <begin position="63"/>
        <end position="86"/>
    </location>
</feature>
<feature type="transmembrane region" description="Helical" evidence="1">
    <location>
        <begin position="92"/>
        <end position="119"/>
    </location>
</feature>
<keyword evidence="3" id="KW-1185">Reference proteome</keyword>
<evidence type="ECO:0000313" key="2">
    <source>
        <dbReference type="EMBL" id="MFC4264336.1"/>
    </source>
</evidence>
<keyword evidence="1" id="KW-1133">Transmembrane helix</keyword>